<protein>
    <submittedName>
        <fullName evidence="1">Uncharacterized protein</fullName>
    </submittedName>
</protein>
<comment type="caution">
    <text evidence="1">The sequence shown here is derived from an EMBL/GenBank/DDBJ whole genome shotgun (WGS) entry which is preliminary data.</text>
</comment>
<name>A0ABX0M1U9_9BURK</name>
<evidence type="ECO:0000313" key="1">
    <source>
        <dbReference type="EMBL" id="NHZ41135.1"/>
    </source>
</evidence>
<reference evidence="1 2" key="1">
    <citation type="submission" date="2019-09" db="EMBL/GenBank/DDBJ databases">
        <title>Taxonomy of Antarctic Massilia spp.: description of Massilia rubra sp. nov., Massilia aquatica sp. nov., Massilia mucilaginosa sp. nov., Massilia frigida sp. nov. isolated from streams, lakes and regoliths.</title>
        <authorList>
            <person name="Holochova P."/>
            <person name="Sedlacek I."/>
            <person name="Kralova S."/>
            <person name="Maslanova I."/>
            <person name="Busse H.-J."/>
            <person name="Stankova E."/>
            <person name="Vrbovska V."/>
            <person name="Kovarovic V."/>
            <person name="Bartak M."/>
            <person name="Svec P."/>
            <person name="Pantucek R."/>
        </authorList>
    </citation>
    <scope>NUCLEOTIDE SEQUENCE [LARGE SCALE GENOMIC DNA]</scope>
    <source>
        <strain evidence="1 2">CCM 8693</strain>
    </source>
</reference>
<dbReference type="Proteomes" id="UP000819052">
    <property type="component" value="Unassembled WGS sequence"/>
</dbReference>
<gene>
    <name evidence="1" type="ORF">F1609_13360</name>
</gene>
<dbReference type="EMBL" id="VVIW01000006">
    <property type="protein sequence ID" value="NHZ41135.1"/>
    <property type="molecule type" value="Genomic_DNA"/>
</dbReference>
<evidence type="ECO:0000313" key="2">
    <source>
        <dbReference type="Proteomes" id="UP000819052"/>
    </source>
</evidence>
<organism evidence="1 2">
    <name type="scientific">Massilia aquatica</name>
    <dbReference type="NCBI Taxonomy" id="2609000"/>
    <lineage>
        <taxon>Bacteria</taxon>
        <taxon>Pseudomonadati</taxon>
        <taxon>Pseudomonadota</taxon>
        <taxon>Betaproteobacteria</taxon>
        <taxon>Burkholderiales</taxon>
        <taxon>Oxalobacteraceae</taxon>
        <taxon>Telluria group</taxon>
        <taxon>Massilia</taxon>
    </lineage>
</organism>
<keyword evidence="2" id="KW-1185">Reference proteome</keyword>
<sequence length="123" mass="14241">MLTAIAVVVVVVANPIKNWWFNKQIRKAIDFQKFCEIAEIKESDLSYCILNTYKVWSDRKQGRVFILNFSYYYPKAFEGTSQRNHSFSVGSNVTIDTLRASNFEMQKLAKAINEIKEGNYVLS</sequence>
<accession>A0ABX0M1U9</accession>
<proteinExistence type="predicted"/>